<reference evidence="5 6" key="1">
    <citation type="journal article" date="2011" name="Appl. Environ. Microbiol.">
        <title>The genome of Buchnera aphidicola from the aphid Cinara tujafilina provides new clues about the evolutionary history of metabolic losses in bacterial endosymbionts.</title>
        <authorList>
            <person name="Lamelas A."/>
            <person name="Gosalbes M.J."/>
            <person name="Moya A."/>
            <person name="Latorre A."/>
        </authorList>
    </citation>
    <scope>NUCLEOTIDE SEQUENCE [LARGE SCALE GENOMIC DNA]</scope>
    <source>
        <strain evidence="6">Cinara tujafilina</strain>
    </source>
</reference>
<dbReference type="GO" id="GO:0003824">
    <property type="term" value="F:catalytic activity"/>
    <property type="evidence" value="ECO:0007669"/>
    <property type="project" value="InterPro"/>
</dbReference>
<dbReference type="KEGG" id="baj:BCTU_233"/>
<evidence type="ECO:0000259" key="4">
    <source>
        <dbReference type="PROSITE" id="PS51084"/>
    </source>
</evidence>
<keyword evidence="6" id="KW-1185">Reference proteome</keyword>
<dbReference type="EMBL" id="CP001817">
    <property type="protein sequence ID" value="AEH39815.1"/>
    <property type="molecule type" value="Genomic_DNA"/>
</dbReference>
<organism evidence="5 6">
    <name type="scientific">Buchnera aphidicola</name>
    <name type="common">Cinara tujafilina</name>
    <dbReference type="NCBI Taxonomy" id="261317"/>
    <lineage>
        <taxon>Bacteria</taxon>
        <taxon>Pseudomonadati</taxon>
        <taxon>Pseudomonadota</taxon>
        <taxon>Gammaproteobacteria</taxon>
        <taxon>Enterobacterales</taxon>
        <taxon>Erwiniaceae</taxon>
        <taxon>Buchnera</taxon>
    </lineage>
</organism>
<name>F7WZF3_9GAMM</name>
<dbReference type="InterPro" id="IPR019808">
    <property type="entry name" value="Histidine_triad_CS"/>
</dbReference>
<dbReference type="HOGENOM" id="CLU_056776_8_1_6"/>
<evidence type="ECO:0000256" key="2">
    <source>
        <dbReference type="PIRSR" id="PIRSR601310-3"/>
    </source>
</evidence>
<feature type="domain" description="HIT" evidence="4">
    <location>
        <begin position="7"/>
        <end position="116"/>
    </location>
</feature>
<feature type="short sequence motif" description="Histidine triad motif" evidence="2 3">
    <location>
        <begin position="100"/>
        <end position="104"/>
    </location>
</feature>
<dbReference type="STRING" id="261317.BCTU_233"/>
<proteinExistence type="predicted"/>
<dbReference type="eggNOG" id="COG0537">
    <property type="taxonomic scope" value="Bacteria"/>
</dbReference>
<evidence type="ECO:0000313" key="6">
    <source>
        <dbReference type="Proteomes" id="UP000006811"/>
    </source>
</evidence>
<dbReference type="Proteomes" id="UP000006811">
    <property type="component" value="Chromosome"/>
</dbReference>
<dbReference type="SUPFAM" id="SSF54197">
    <property type="entry name" value="HIT-like"/>
    <property type="match status" value="1"/>
</dbReference>
<dbReference type="PROSITE" id="PS00892">
    <property type="entry name" value="HIT_1"/>
    <property type="match status" value="1"/>
</dbReference>
<dbReference type="PRINTS" id="PR00332">
    <property type="entry name" value="HISTRIAD"/>
</dbReference>
<dbReference type="OrthoDB" id="9784774at2"/>
<protein>
    <recommendedName>
        <fullName evidence="4">HIT domain-containing protein</fullName>
    </recommendedName>
</protein>
<dbReference type="Pfam" id="PF01230">
    <property type="entry name" value="HIT"/>
    <property type="match status" value="1"/>
</dbReference>
<sequence length="118" mass="13546">MNNHNNIFQKIITKKIKVPFIYQDQYVTAFNDLFPKAPIHILVVSNTLIPSIDNINKKNKEILMHMYYAATKIARITKINKSGYRLIMNCNKHAGQEIQHIHLHILGGKNLGPIVSNI</sequence>
<dbReference type="InterPro" id="IPR001310">
    <property type="entry name" value="Histidine_triad_HIT"/>
</dbReference>
<evidence type="ECO:0000256" key="3">
    <source>
        <dbReference type="PROSITE-ProRule" id="PRU00464"/>
    </source>
</evidence>
<dbReference type="InterPro" id="IPR011146">
    <property type="entry name" value="HIT-like"/>
</dbReference>
<dbReference type="PANTHER" id="PTHR23089">
    <property type="entry name" value="HISTIDINE TRIAD HIT PROTEIN"/>
    <property type="match status" value="1"/>
</dbReference>
<dbReference type="Gene3D" id="3.30.428.10">
    <property type="entry name" value="HIT-like"/>
    <property type="match status" value="1"/>
</dbReference>
<evidence type="ECO:0000256" key="1">
    <source>
        <dbReference type="PIRSR" id="PIRSR601310-1"/>
    </source>
</evidence>
<feature type="active site" description="Tele-AMP-histidine intermediate" evidence="1">
    <location>
        <position position="102"/>
    </location>
</feature>
<dbReference type="AlphaFoldDB" id="F7WZF3"/>
<dbReference type="PROSITE" id="PS51084">
    <property type="entry name" value="HIT_2"/>
    <property type="match status" value="1"/>
</dbReference>
<dbReference type="InterPro" id="IPR036265">
    <property type="entry name" value="HIT-like_sf"/>
</dbReference>
<gene>
    <name evidence="5" type="primary">ycfF</name>
    <name evidence="5" type="ORF">BCTU_233</name>
</gene>
<accession>F7WZF3</accession>
<evidence type="ECO:0000313" key="5">
    <source>
        <dbReference type="EMBL" id="AEH39815.1"/>
    </source>
</evidence>